<comment type="similarity">
    <text evidence="1">Belongs to the short-chain dehydrogenases/reductases (SDR) family.</text>
</comment>
<name>A0A1R1S6F5_9ACTN</name>
<gene>
    <name evidence="3" type="ORF">SPAR_39196</name>
</gene>
<dbReference type="InterPro" id="IPR051122">
    <property type="entry name" value="SDR_DHRS6-like"/>
</dbReference>
<dbReference type="CDD" id="cd05233">
    <property type="entry name" value="SDR_c"/>
    <property type="match status" value="1"/>
</dbReference>
<dbReference type="PANTHER" id="PTHR43477:SF1">
    <property type="entry name" value="DIHYDROANTICAPSIN 7-DEHYDROGENASE"/>
    <property type="match status" value="1"/>
</dbReference>
<dbReference type="GO" id="GO:0016491">
    <property type="term" value="F:oxidoreductase activity"/>
    <property type="evidence" value="ECO:0007669"/>
    <property type="project" value="UniProtKB-KW"/>
</dbReference>
<dbReference type="SUPFAM" id="SSF51735">
    <property type="entry name" value="NAD(P)-binding Rossmann-fold domains"/>
    <property type="match status" value="1"/>
</dbReference>
<dbReference type="Pfam" id="PF13561">
    <property type="entry name" value="adh_short_C2"/>
    <property type="match status" value="1"/>
</dbReference>
<proteinExistence type="inferred from homology"/>
<organism evidence="3 4">
    <name type="scientific">Streptomyces sparsogenes DSM 40356</name>
    <dbReference type="NCBI Taxonomy" id="1331668"/>
    <lineage>
        <taxon>Bacteria</taxon>
        <taxon>Bacillati</taxon>
        <taxon>Actinomycetota</taxon>
        <taxon>Actinomycetes</taxon>
        <taxon>Kitasatosporales</taxon>
        <taxon>Streptomycetaceae</taxon>
        <taxon>Streptomyces</taxon>
    </lineage>
</organism>
<reference evidence="3 4" key="1">
    <citation type="submission" date="2013-05" db="EMBL/GenBank/DDBJ databases">
        <title>Genome sequence of Streptomyces sparsogenes DSM 40356.</title>
        <authorList>
            <person name="Coyne S."/>
            <person name="Seebeck F.P."/>
        </authorList>
    </citation>
    <scope>NUCLEOTIDE SEQUENCE [LARGE SCALE GENOMIC DNA]</scope>
    <source>
        <strain evidence="3 4">DSM 40356</strain>
    </source>
</reference>
<dbReference type="EMBL" id="ASQP01000502">
    <property type="protein sequence ID" value="OMI33895.1"/>
    <property type="molecule type" value="Genomic_DNA"/>
</dbReference>
<evidence type="ECO:0000256" key="2">
    <source>
        <dbReference type="ARBA" id="ARBA00023002"/>
    </source>
</evidence>
<dbReference type="InterPro" id="IPR036291">
    <property type="entry name" value="NAD(P)-bd_dom_sf"/>
</dbReference>
<dbReference type="PRINTS" id="PR00081">
    <property type="entry name" value="GDHRDH"/>
</dbReference>
<protein>
    <submittedName>
        <fullName evidence="3">3-oxoacyl-ACP reductase</fullName>
    </submittedName>
</protein>
<accession>A0A1R1S6F5</accession>
<dbReference type="PANTHER" id="PTHR43477">
    <property type="entry name" value="DIHYDROANTICAPSIN 7-DEHYDROGENASE"/>
    <property type="match status" value="1"/>
</dbReference>
<dbReference type="RefSeq" id="WP_065959894.1">
    <property type="nucleotide sequence ID" value="NZ_ASQP01000502.1"/>
</dbReference>
<evidence type="ECO:0000256" key="1">
    <source>
        <dbReference type="ARBA" id="ARBA00006484"/>
    </source>
</evidence>
<dbReference type="AlphaFoldDB" id="A0A1R1S6F5"/>
<dbReference type="Gene3D" id="3.40.50.720">
    <property type="entry name" value="NAD(P)-binding Rossmann-like Domain"/>
    <property type="match status" value="2"/>
</dbReference>
<comment type="caution">
    <text evidence="3">The sequence shown here is derived from an EMBL/GenBank/DDBJ whole genome shotgun (WGS) entry which is preliminary data.</text>
</comment>
<evidence type="ECO:0000313" key="4">
    <source>
        <dbReference type="Proteomes" id="UP000186168"/>
    </source>
</evidence>
<keyword evidence="2" id="KW-0560">Oxidoreductase</keyword>
<dbReference type="STRING" id="67365.GCA_001704635_04961"/>
<keyword evidence="4" id="KW-1185">Reference proteome</keyword>
<dbReference type="GeneID" id="96742587"/>
<dbReference type="InterPro" id="IPR002347">
    <property type="entry name" value="SDR_fam"/>
</dbReference>
<sequence length="270" mass="28726">MITSLEGSWCLILGASSGMGLATAHELAREGVNILGVHFDTTDGQEKAAVAREEMRTHGVQAHFFNANAASGRTREELLPRFAELTGGAGVRILVHSLAFGTLLPFVAPETEQGVTSRQMNMTLDVMAHSLVYWTQDLFTAGLLREGAKVYAMTSGGGARVMPSYGAVSAAKAALESHVRQLALELAPSGIAVNALRAGVTPTPSMERIPDSDRLARHARGLNPHRRLTRPEDVAEAISLLSRTDSSWITGNVIGVDGGENLTFTPNDPT</sequence>
<evidence type="ECO:0000313" key="3">
    <source>
        <dbReference type="EMBL" id="OMI33895.1"/>
    </source>
</evidence>
<dbReference type="Proteomes" id="UP000186168">
    <property type="component" value="Unassembled WGS sequence"/>
</dbReference>